<gene>
    <name evidence="2" type="ORF">IAC39_02855</name>
</gene>
<dbReference type="AlphaFoldDB" id="A0A9D1KK25"/>
<dbReference type="InterPro" id="IPR011990">
    <property type="entry name" value="TPR-like_helical_dom_sf"/>
</dbReference>
<comment type="caution">
    <text evidence="2">The sequence shown here is derived from an EMBL/GenBank/DDBJ whole genome shotgun (WGS) entry which is preliminary data.</text>
</comment>
<protein>
    <recommendedName>
        <fullName evidence="4">Tetratricopeptide repeat protein</fullName>
    </recommendedName>
</protein>
<organism evidence="2 3">
    <name type="scientific">Candidatus Faeciplasma pullistercoris</name>
    <dbReference type="NCBI Taxonomy" id="2840800"/>
    <lineage>
        <taxon>Bacteria</taxon>
        <taxon>Bacillati</taxon>
        <taxon>Bacillota</taxon>
        <taxon>Clostridia</taxon>
        <taxon>Eubacteriales</taxon>
        <taxon>Oscillospiraceae</taxon>
        <taxon>Oscillospiraceae incertae sedis</taxon>
        <taxon>Candidatus Faeciplasma</taxon>
    </lineage>
</organism>
<accession>A0A9D1KK25</accession>
<evidence type="ECO:0000313" key="3">
    <source>
        <dbReference type="Proteomes" id="UP000824136"/>
    </source>
</evidence>
<feature type="transmembrane region" description="Helical" evidence="1">
    <location>
        <begin position="12"/>
        <end position="33"/>
    </location>
</feature>
<reference evidence="2" key="2">
    <citation type="journal article" date="2021" name="PeerJ">
        <title>Extensive microbial diversity within the chicken gut microbiome revealed by metagenomics and culture.</title>
        <authorList>
            <person name="Gilroy R."/>
            <person name="Ravi A."/>
            <person name="Getino M."/>
            <person name="Pursley I."/>
            <person name="Horton D.L."/>
            <person name="Alikhan N.F."/>
            <person name="Baker D."/>
            <person name="Gharbi K."/>
            <person name="Hall N."/>
            <person name="Watson M."/>
            <person name="Adriaenssens E.M."/>
            <person name="Foster-Nyarko E."/>
            <person name="Jarju S."/>
            <person name="Secka A."/>
            <person name="Antonio M."/>
            <person name="Oren A."/>
            <person name="Chaudhuri R.R."/>
            <person name="La Ragione R."/>
            <person name="Hildebrand F."/>
            <person name="Pallen M.J."/>
        </authorList>
    </citation>
    <scope>NUCLEOTIDE SEQUENCE</scope>
    <source>
        <strain evidence="2">CHK33-4379</strain>
    </source>
</reference>
<proteinExistence type="predicted"/>
<keyword evidence="1" id="KW-1133">Transmembrane helix</keyword>
<keyword evidence="1" id="KW-0812">Transmembrane</keyword>
<feature type="transmembrane region" description="Helical" evidence="1">
    <location>
        <begin position="39"/>
        <end position="60"/>
    </location>
</feature>
<keyword evidence="1" id="KW-0472">Membrane</keyword>
<dbReference type="SUPFAM" id="SSF48452">
    <property type="entry name" value="TPR-like"/>
    <property type="match status" value="1"/>
</dbReference>
<evidence type="ECO:0008006" key="4">
    <source>
        <dbReference type="Google" id="ProtNLM"/>
    </source>
</evidence>
<evidence type="ECO:0000256" key="1">
    <source>
        <dbReference type="SAM" id="Phobius"/>
    </source>
</evidence>
<reference evidence="2" key="1">
    <citation type="submission" date="2020-10" db="EMBL/GenBank/DDBJ databases">
        <authorList>
            <person name="Gilroy R."/>
        </authorList>
    </citation>
    <scope>NUCLEOTIDE SEQUENCE</scope>
    <source>
        <strain evidence="2">CHK33-4379</strain>
    </source>
</reference>
<name>A0A9D1KK25_9FIRM</name>
<dbReference type="EMBL" id="DVLL01000012">
    <property type="protein sequence ID" value="HIT58641.1"/>
    <property type="molecule type" value="Genomic_DNA"/>
</dbReference>
<sequence>MIKARLEAKNLRICLTCITIFIWGVIICAPFLGLLSESLLYTIFPFLNFGLTISGTVFGYEIPAALSENFSFALSLACVMAALGLAIHLIYVIVLNFLRGQRRKAKRILRKSGYSREYFELLEKKREHLAGSSLEPTNDLCIAKEYCDGRMYDRALEVLRDVNIDDFDLGDAIRYYSLYAYIFALTGDLKNVEFALELAEPFIEKNKGSMEADLVRGIYSYAKLDFDKAKDILRALLKTGSVEIKVWAGMYLGLIYLRTFEKEKARKVAVLISGYKKTPRQSEDMLKLLKKIEAAYAAEAQEAADKTRAEFVPA</sequence>
<dbReference type="Proteomes" id="UP000824136">
    <property type="component" value="Unassembled WGS sequence"/>
</dbReference>
<feature type="transmembrane region" description="Helical" evidence="1">
    <location>
        <begin position="72"/>
        <end position="98"/>
    </location>
</feature>
<evidence type="ECO:0000313" key="2">
    <source>
        <dbReference type="EMBL" id="HIT58641.1"/>
    </source>
</evidence>